<proteinExistence type="predicted"/>
<dbReference type="Proteomes" id="UP000630135">
    <property type="component" value="Unassembled WGS sequence"/>
</dbReference>
<dbReference type="EMBL" id="BMLZ01000018">
    <property type="protein sequence ID" value="GGP30018.1"/>
    <property type="molecule type" value="Genomic_DNA"/>
</dbReference>
<dbReference type="GeneID" id="59164444"/>
<keyword evidence="4" id="KW-1185">Reference proteome</keyword>
<accession>A0AAV4K9Y4</accession>
<dbReference type="Proteomes" id="UP000652720">
    <property type="component" value="Unassembled WGS sequence"/>
</dbReference>
<protein>
    <recommendedName>
        <fullName evidence="1">DUF4326 domain-containing protein</fullName>
    </recommendedName>
</protein>
<evidence type="ECO:0000313" key="4">
    <source>
        <dbReference type="Proteomes" id="UP000630135"/>
    </source>
</evidence>
<gene>
    <name evidence="3" type="ORF">GCM10008021_16690</name>
    <name evidence="2" type="ORF">GCM10010914_22450</name>
</gene>
<dbReference type="Pfam" id="PF14216">
    <property type="entry name" value="DUF4326"/>
    <property type="match status" value="1"/>
</dbReference>
<comment type="caution">
    <text evidence="2">The sequence shown here is derived from an EMBL/GenBank/DDBJ whole genome shotgun (WGS) entry which is preliminary data.</text>
</comment>
<reference evidence="4" key="3">
    <citation type="journal article" date="2019" name="Int. J. Syst. Evol. Microbiol.">
        <title>The Global Catalogue of Microorganisms (GCM) 10K type strain sequencing project: providing services to taxonomists for standard genome sequencing and annotation.</title>
        <authorList>
            <consortium name="The Broad Institute Genomics Platform"/>
            <consortium name="The Broad Institute Genome Sequencing Center for Infectious Disease"/>
            <person name="Wu L."/>
            <person name="Ma J."/>
        </authorList>
    </citation>
    <scope>NUCLEOTIDE SEQUENCE [LARGE SCALE GENOMIC DNA]</scope>
    <source>
        <strain evidence="4">CGMCC 1.8884</strain>
    </source>
</reference>
<feature type="domain" description="DUF4326" evidence="1">
    <location>
        <begin position="20"/>
        <end position="108"/>
    </location>
</feature>
<reference evidence="2" key="4">
    <citation type="submission" date="2023-08" db="EMBL/GenBank/DDBJ databases">
        <authorList>
            <person name="Sun Q."/>
            <person name="Zhou Y."/>
        </authorList>
    </citation>
    <scope>NUCLEOTIDE SEQUENCE</scope>
    <source>
        <strain evidence="3">CGMCC 1.8884</strain>
        <strain evidence="2">CGMCC 1.8885</strain>
    </source>
</reference>
<organism evidence="2 5">
    <name type="scientific">Deinococcus wulumuqiensis</name>
    <dbReference type="NCBI Taxonomy" id="980427"/>
    <lineage>
        <taxon>Bacteria</taxon>
        <taxon>Thermotogati</taxon>
        <taxon>Deinococcota</taxon>
        <taxon>Deinococci</taxon>
        <taxon>Deinococcales</taxon>
        <taxon>Deinococcaceae</taxon>
        <taxon>Deinococcus</taxon>
    </lineage>
</organism>
<dbReference type="AlphaFoldDB" id="A0AAV4K9Y4"/>
<reference evidence="3" key="1">
    <citation type="journal article" date="2014" name="Int. J. Syst. Evol. Microbiol.">
        <title>Complete genome of a new Firmicutes species belonging to the dominant human colonic microbiota ('Ruminococcus bicirculans') reveals two chromosomes and a selective capacity to utilize plant glucans.</title>
        <authorList>
            <consortium name="NISC Comparative Sequencing Program"/>
            <person name="Wegmann U."/>
            <person name="Louis P."/>
            <person name="Goesmann A."/>
            <person name="Henrissat B."/>
            <person name="Duncan S.H."/>
            <person name="Flint H.J."/>
        </authorList>
    </citation>
    <scope>NUCLEOTIDE SEQUENCE</scope>
    <source>
        <strain evidence="3">CGMCC 1.8884</strain>
    </source>
</reference>
<evidence type="ECO:0000313" key="5">
    <source>
        <dbReference type="Proteomes" id="UP000652720"/>
    </source>
</evidence>
<evidence type="ECO:0000313" key="3">
    <source>
        <dbReference type="EMBL" id="GGP30018.1"/>
    </source>
</evidence>
<name>A0AAV4K9Y4_9DEIO</name>
<sequence length="117" mass="13199">MTGQVIVHNVRHPVPEGFTPVYVGRRSSYRPQYGENFSELGNPYTMPRYTREDAISAYDGWLRLRLQTALSNRVAEMVDELISRVQTGENIALCCWCAPLPCHADTIKATLEALQDA</sequence>
<dbReference type="InterPro" id="IPR025475">
    <property type="entry name" value="DUF4326"/>
</dbReference>
<reference evidence="2" key="2">
    <citation type="journal article" date="2014" name="Int. J. Syst. Evol. Microbiol.">
        <title>Complete genome sequence of Corynebacterium casei LMG S-19264T (=DSM 44701T), isolated from a smear-ripened cheese.</title>
        <authorList>
            <consortium name="US DOE Joint Genome Institute (JGI-PGF)"/>
            <person name="Walter F."/>
            <person name="Albersmeier A."/>
            <person name="Kalinowski J."/>
            <person name="Ruckert C."/>
        </authorList>
    </citation>
    <scope>NUCLEOTIDE SEQUENCE</scope>
    <source>
        <strain evidence="2">CGMCC 1.8885</strain>
    </source>
</reference>
<evidence type="ECO:0000259" key="1">
    <source>
        <dbReference type="Pfam" id="PF14216"/>
    </source>
</evidence>
<dbReference type="EMBL" id="BMMA01000022">
    <property type="protein sequence ID" value="GGI87513.1"/>
    <property type="molecule type" value="Genomic_DNA"/>
</dbReference>
<dbReference type="RefSeq" id="WP_017872061.1">
    <property type="nucleotide sequence ID" value="NZ_BMLZ01000018.1"/>
</dbReference>
<evidence type="ECO:0000313" key="2">
    <source>
        <dbReference type="EMBL" id="GGI87513.1"/>
    </source>
</evidence>